<dbReference type="PROSITE" id="PS50262">
    <property type="entry name" value="G_PROTEIN_RECEP_F1_2"/>
    <property type="match status" value="1"/>
</dbReference>
<evidence type="ECO:0000256" key="6">
    <source>
        <dbReference type="ARBA" id="ARBA00023170"/>
    </source>
</evidence>
<feature type="transmembrane region" description="Helical" evidence="9">
    <location>
        <begin position="101"/>
        <end position="126"/>
    </location>
</feature>
<organism evidence="11 12">
    <name type="scientific">Tegillarca granosa</name>
    <name type="common">Malaysian cockle</name>
    <name type="synonym">Anadara granosa</name>
    <dbReference type="NCBI Taxonomy" id="220873"/>
    <lineage>
        <taxon>Eukaryota</taxon>
        <taxon>Metazoa</taxon>
        <taxon>Spiralia</taxon>
        <taxon>Lophotrochozoa</taxon>
        <taxon>Mollusca</taxon>
        <taxon>Bivalvia</taxon>
        <taxon>Autobranchia</taxon>
        <taxon>Pteriomorphia</taxon>
        <taxon>Arcoida</taxon>
        <taxon>Arcoidea</taxon>
        <taxon>Arcidae</taxon>
        <taxon>Tegillarca</taxon>
    </lineage>
</organism>
<evidence type="ECO:0000313" key="12">
    <source>
        <dbReference type="Proteomes" id="UP001217089"/>
    </source>
</evidence>
<dbReference type="PRINTS" id="PR00237">
    <property type="entry name" value="GPCRRHODOPSN"/>
</dbReference>
<comment type="similarity">
    <text evidence="8">Belongs to the G-protein coupled receptor 1 family.</text>
</comment>
<comment type="caution">
    <text evidence="11">The sequence shown here is derived from an EMBL/GenBank/DDBJ whole genome shotgun (WGS) entry which is preliminary data.</text>
</comment>
<feature type="transmembrane region" description="Helical" evidence="9">
    <location>
        <begin position="489"/>
        <end position="508"/>
    </location>
</feature>
<keyword evidence="12" id="KW-1185">Reference proteome</keyword>
<feature type="domain" description="G-protein coupled receptors family 1 profile" evidence="10">
    <location>
        <begin position="118"/>
        <end position="505"/>
    </location>
</feature>
<keyword evidence="6 8" id="KW-0675">Receptor</keyword>
<reference evidence="11 12" key="1">
    <citation type="submission" date="2022-12" db="EMBL/GenBank/DDBJ databases">
        <title>Chromosome-level genome of Tegillarca granosa.</title>
        <authorList>
            <person name="Kim J."/>
        </authorList>
    </citation>
    <scope>NUCLEOTIDE SEQUENCE [LARGE SCALE GENOMIC DNA]</scope>
    <source>
        <strain evidence="11">Teg-2019</strain>
        <tissue evidence="11">Adductor muscle</tissue>
    </source>
</reference>
<evidence type="ECO:0000259" key="10">
    <source>
        <dbReference type="PROSITE" id="PS50262"/>
    </source>
</evidence>
<comment type="subcellular location">
    <subcellularLocation>
        <location evidence="1">Membrane</location>
        <topology evidence="1">Multi-pass membrane protein</topology>
    </subcellularLocation>
</comment>
<dbReference type="Pfam" id="PF00001">
    <property type="entry name" value="7tm_1"/>
    <property type="match status" value="1"/>
</dbReference>
<dbReference type="CDD" id="cd00637">
    <property type="entry name" value="7tm_classA_rhodopsin-like"/>
    <property type="match status" value="1"/>
</dbReference>
<keyword evidence="3 9" id="KW-1133">Transmembrane helix</keyword>
<feature type="transmembrane region" description="Helical" evidence="9">
    <location>
        <begin position="217"/>
        <end position="240"/>
    </location>
</feature>
<dbReference type="SUPFAM" id="SSF81321">
    <property type="entry name" value="Family A G protein-coupled receptor-like"/>
    <property type="match status" value="1"/>
</dbReference>
<evidence type="ECO:0000256" key="3">
    <source>
        <dbReference type="ARBA" id="ARBA00022989"/>
    </source>
</evidence>
<accession>A0ABQ9FVT8</accession>
<evidence type="ECO:0000256" key="2">
    <source>
        <dbReference type="ARBA" id="ARBA00022692"/>
    </source>
</evidence>
<feature type="transmembrane region" description="Helical" evidence="9">
    <location>
        <begin position="443"/>
        <end position="469"/>
    </location>
</feature>
<evidence type="ECO:0000256" key="9">
    <source>
        <dbReference type="SAM" id="Phobius"/>
    </source>
</evidence>
<dbReference type="InterPro" id="IPR000276">
    <property type="entry name" value="GPCR_Rhodpsn"/>
</dbReference>
<evidence type="ECO:0000256" key="1">
    <source>
        <dbReference type="ARBA" id="ARBA00004141"/>
    </source>
</evidence>
<evidence type="ECO:0000256" key="7">
    <source>
        <dbReference type="ARBA" id="ARBA00023224"/>
    </source>
</evidence>
<dbReference type="PROSITE" id="PS00237">
    <property type="entry name" value="G_PROTEIN_RECEP_F1_1"/>
    <property type="match status" value="1"/>
</dbReference>
<dbReference type="EMBL" id="JARBDR010000102">
    <property type="protein sequence ID" value="KAJ8321353.1"/>
    <property type="molecule type" value="Genomic_DNA"/>
</dbReference>
<proteinExistence type="inferred from homology"/>
<evidence type="ECO:0000256" key="8">
    <source>
        <dbReference type="RuleBase" id="RU000688"/>
    </source>
</evidence>
<keyword evidence="5 9" id="KW-0472">Membrane</keyword>
<feature type="transmembrane region" description="Helical" evidence="9">
    <location>
        <begin position="138"/>
        <end position="158"/>
    </location>
</feature>
<evidence type="ECO:0000256" key="4">
    <source>
        <dbReference type="ARBA" id="ARBA00023040"/>
    </source>
</evidence>
<keyword evidence="7 8" id="KW-0807">Transducer</keyword>
<evidence type="ECO:0000256" key="5">
    <source>
        <dbReference type="ARBA" id="ARBA00023136"/>
    </source>
</evidence>
<keyword evidence="4 8" id="KW-0297">G-protein coupled receptor</keyword>
<name>A0ABQ9FVT8_TEGGR</name>
<dbReference type="Proteomes" id="UP001217089">
    <property type="component" value="Unassembled WGS sequence"/>
</dbReference>
<gene>
    <name evidence="11" type="ORF">KUTeg_001094</name>
</gene>
<sequence>MVWQFDPERSFKISPNKSIGKMLNVVVASEIKKSLRLSSPPKSTKIGNGLMEKIILFNTINLGILASRLKDAFSLDALSWLRGKDLTMNPEVLNQEILSCLLPGVIVFCGSVVIGILGNIVVIIFYGWKQKKTPSKMFIVTLALFDLVSCCLSYPLEIIDMVDYFKFPSYIACKLLRFVNYFATMTSGLFLLVIAIDRFKRICRPLHTQINVKSARLIIISVMAFGIILSWPSIVFHSVVSVNVTMFGTNTGIIGQDCTSYSTGFYKKLLAIYHFVLLLFFVLTATSITVLYILVVRKIYSSIKFRKRFQKTKYKSIETLSTFSKAIAKKEIDGNDNSPKTKQHEDEQNLGTFKLVSVYRYTTNTHKTTQMETKPNEQNENKKIKTEFATSEIKMTVLKEKDTEEERIYQIHVDPNHIKRSEKRFYKHVEFKSMAGKMKRSKFTMMAICITVAFVINFLPYCILSIWMKTTDGRAYHAFNKSELAAFEFGVRSWLINGSINPIIYGFFNTKYRKFVARICCKIFKLFR</sequence>
<feature type="transmembrane region" description="Helical" evidence="9">
    <location>
        <begin position="271"/>
        <end position="296"/>
    </location>
</feature>
<keyword evidence="2 8" id="KW-0812">Transmembrane</keyword>
<dbReference type="InterPro" id="IPR017452">
    <property type="entry name" value="GPCR_Rhodpsn_7TM"/>
</dbReference>
<dbReference type="PANTHER" id="PTHR24243">
    <property type="entry name" value="G-PROTEIN COUPLED RECEPTOR"/>
    <property type="match status" value="1"/>
</dbReference>
<feature type="transmembrane region" description="Helical" evidence="9">
    <location>
        <begin position="178"/>
        <end position="196"/>
    </location>
</feature>
<protein>
    <recommendedName>
        <fullName evidence="10">G-protein coupled receptors family 1 profile domain-containing protein</fullName>
    </recommendedName>
</protein>
<dbReference type="PANTHER" id="PTHR24243:SF208">
    <property type="entry name" value="PYROKININ-1 RECEPTOR"/>
    <property type="match status" value="1"/>
</dbReference>
<dbReference type="Gene3D" id="1.20.1070.10">
    <property type="entry name" value="Rhodopsin 7-helix transmembrane proteins"/>
    <property type="match status" value="1"/>
</dbReference>
<evidence type="ECO:0000313" key="11">
    <source>
        <dbReference type="EMBL" id="KAJ8321353.1"/>
    </source>
</evidence>